<feature type="transmembrane region" description="Helical" evidence="7">
    <location>
        <begin position="154"/>
        <end position="177"/>
    </location>
</feature>
<keyword evidence="4 7" id="KW-1133">Transmembrane helix</keyword>
<dbReference type="InterPro" id="IPR051068">
    <property type="entry name" value="MFS_Domain-Containing_Protein"/>
</dbReference>
<feature type="transmembrane region" description="Helical" evidence="7">
    <location>
        <begin position="352"/>
        <end position="370"/>
    </location>
</feature>
<dbReference type="Proteomes" id="UP001157974">
    <property type="component" value="Unassembled WGS sequence"/>
</dbReference>
<feature type="transmembrane region" description="Helical" evidence="7">
    <location>
        <begin position="322"/>
        <end position="340"/>
    </location>
</feature>
<dbReference type="Gene3D" id="1.20.1250.20">
    <property type="entry name" value="MFS general substrate transporter like domains"/>
    <property type="match status" value="1"/>
</dbReference>
<dbReference type="SUPFAM" id="SSF103473">
    <property type="entry name" value="MFS general substrate transporter"/>
    <property type="match status" value="1"/>
</dbReference>
<evidence type="ECO:0000259" key="8">
    <source>
        <dbReference type="PROSITE" id="PS50850"/>
    </source>
</evidence>
<evidence type="ECO:0000256" key="5">
    <source>
        <dbReference type="ARBA" id="ARBA00023136"/>
    </source>
</evidence>
<comment type="caution">
    <text evidence="9">The sequence shown here is derived from an EMBL/GenBank/DDBJ whole genome shotgun (WGS) entry which is preliminary data.</text>
</comment>
<feature type="compositionally biased region" description="Low complexity" evidence="6">
    <location>
        <begin position="256"/>
        <end position="274"/>
    </location>
</feature>
<feature type="transmembrane region" description="Helical" evidence="7">
    <location>
        <begin position="376"/>
        <end position="402"/>
    </location>
</feature>
<keyword evidence="5 7" id="KW-0472">Membrane</keyword>
<dbReference type="EMBL" id="JAMWBK010000005">
    <property type="protein sequence ID" value="KAJ8904898.1"/>
    <property type="molecule type" value="Genomic_DNA"/>
</dbReference>
<keyword evidence="10" id="KW-1185">Reference proteome</keyword>
<feature type="transmembrane region" description="Helical" evidence="7">
    <location>
        <begin position="100"/>
        <end position="124"/>
    </location>
</feature>
<evidence type="ECO:0000256" key="7">
    <source>
        <dbReference type="SAM" id="Phobius"/>
    </source>
</evidence>
<evidence type="ECO:0000256" key="4">
    <source>
        <dbReference type="ARBA" id="ARBA00022989"/>
    </source>
</evidence>
<dbReference type="GO" id="GO:0012505">
    <property type="term" value="C:endomembrane system"/>
    <property type="evidence" value="ECO:0007669"/>
    <property type="project" value="UniProtKB-SubCell"/>
</dbReference>
<feature type="transmembrane region" description="Helical" evidence="7">
    <location>
        <begin position="131"/>
        <end position="148"/>
    </location>
</feature>
<protein>
    <recommendedName>
        <fullName evidence="8">Major facilitator superfamily (MFS) profile domain-containing protein</fullName>
    </recommendedName>
</protein>
<feature type="region of interest" description="Disordered" evidence="6">
    <location>
        <begin position="256"/>
        <end position="276"/>
    </location>
</feature>
<keyword evidence="3 7" id="KW-0812">Transmembrane</keyword>
<name>A0AAV8UUW7_9RHOD</name>
<feature type="transmembrane region" description="Helical" evidence="7">
    <location>
        <begin position="189"/>
        <end position="211"/>
    </location>
</feature>
<gene>
    <name evidence="9" type="ORF">NDN08_001412</name>
</gene>
<keyword evidence="2" id="KW-0813">Transport</keyword>
<dbReference type="Pfam" id="PF07690">
    <property type="entry name" value="MFS_1"/>
    <property type="match status" value="1"/>
</dbReference>
<comment type="subcellular location">
    <subcellularLocation>
        <location evidence="1">Endomembrane system</location>
        <topology evidence="1">Multi-pass membrane protein</topology>
    </subcellularLocation>
</comment>
<dbReference type="PANTHER" id="PTHR23510:SF3">
    <property type="entry name" value="MAJOR FACILITATOR SUPERFAMILY DOMAIN-CONTAINING PROTEIN 8"/>
    <property type="match status" value="1"/>
</dbReference>
<dbReference type="InterPro" id="IPR011701">
    <property type="entry name" value="MFS"/>
</dbReference>
<dbReference type="PANTHER" id="PTHR23510">
    <property type="entry name" value="INNER MEMBRANE TRANSPORT PROTEIN YAJR"/>
    <property type="match status" value="1"/>
</dbReference>
<feature type="transmembrane region" description="Helical" evidence="7">
    <location>
        <begin position="414"/>
        <end position="437"/>
    </location>
</feature>
<evidence type="ECO:0000256" key="1">
    <source>
        <dbReference type="ARBA" id="ARBA00004127"/>
    </source>
</evidence>
<evidence type="ECO:0000313" key="10">
    <source>
        <dbReference type="Proteomes" id="UP001157974"/>
    </source>
</evidence>
<evidence type="ECO:0000256" key="6">
    <source>
        <dbReference type="SAM" id="MobiDB-lite"/>
    </source>
</evidence>
<dbReference type="PROSITE" id="PS50850">
    <property type="entry name" value="MFS"/>
    <property type="match status" value="1"/>
</dbReference>
<evidence type="ECO:0000256" key="3">
    <source>
        <dbReference type="ARBA" id="ARBA00022692"/>
    </source>
</evidence>
<dbReference type="InterPro" id="IPR036259">
    <property type="entry name" value="MFS_trans_sf"/>
</dbReference>
<dbReference type="GO" id="GO:0022857">
    <property type="term" value="F:transmembrane transporter activity"/>
    <property type="evidence" value="ECO:0007669"/>
    <property type="project" value="InterPro"/>
</dbReference>
<feature type="domain" description="Major facilitator superfamily (MFS) profile" evidence="8">
    <location>
        <begin position="66"/>
        <end position="468"/>
    </location>
</feature>
<proteinExistence type="predicted"/>
<sequence>MDAEGLLDKKVPDGYGALNADNLENPQEVRASSSYYASLFSSSRENLANAWTGLRGREQGNLDWISLVVVYWVTLVSEGSRGLVLPSQWPFLETLHGSKSFLGVLVASFSFGRMISTVPLGFLSDNFSMKIVLVACSFLQILGNVMYTGAMNKWAVLLARTVIGFGSATMSVCRAHVTRSLPRERRTYHFAYLSALQFVGFACLPGAGGLMATLPEIGHGAFSLNEYRYPGYFLILANIIAIAVLMTMYEDPPPNSAQNATASSATASNRNGSSVSTRARPDFVALSVCLVINVAFRGIVAQLETVAAPFIMEKFSVSLSTASYYVSCLGFIGLIVYVSFKPISRAFSDRLLVLVGLVVAVVASVLFLLFADQMPIVVWVSVLGLIWSISYPVGQTAILGLFSKVLAGLPAGGFLGLFSAAGSLARLLFATAAGISWNNFGRLSVFSEMAIYMTLTLVITALFYPRLKSGRSI</sequence>
<dbReference type="InterPro" id="IPR020846">
    <property type="entry name" value="MFS_dom"/>
</dbReference>
<organism evidence="9 10">
    <name type="scientific">Rhodosorus marinus</name>
    <dbReference type="NCBI Taxonomy" id="101924"/>
    <lineage>
        <taxon>Eukaryota</taxon>
        <taxon>Rhodophyta</taxon>
        <taxon>Stylonematophyceae</taxon>
        <taxon>Stylonematales</taxon>
        <taxon>Stylonemataceae</taxon>
        <taxon>Rhodosorus</taxon>
    </lineage>
</organism>
<feature type="transmembrane region" description="Helical" evidence="7">
    <location>
        <begin position="449"/>
        <end position="467"/>
    </location>
</feature>
<dbReference type="AlphaFoldDB" id="A0AAV8UUW7"/>
<accession>A0AAV8UUW7</accession>
<feature type="transmembrane region" description="Helical" evidence="7">
    <location>
        <begin position="231"/>
        <end position="249"/>
    </location>
</feature>
<evidence type="ECO:0000256" key="2">
    <source>
        <dbReference type="ARBA" id="ARBA00022448"/>
    </source>
</evidence>
<reference evidence="9 10" key="1">
    <citation type="journal article" date="2023" name="Nat. Commun.">
        <title>Origin of minicircular mitochondrial genomes in red algae.</title>
        <authorList>
            <person name="Lee Y."/>
            <person name="Cho C.H."/>
            <person name="Lee Y.M."/>
            <person name="Park S.I."/>
            <person name="Yang J.H."/>
            <person name="West J.A."/>
            <person name="Bhattacharya D."/>
            <person name="Yoon H.S."/>
        </authorList>
    </citation>
    <scope>NUCLEOTIDE SEQUENCE [LARGE SCALE GENOMIC DNA]</scope>
    <source>
        <strain evidence="9 10">CCMP1338</strain>
        <tissue evidence="9">Whole cell</tissue>
    </source>
</reference>
<evidence type="ECO:0000313" key="9">
    <source>
        <dbReference type="EMBL" id="KAJ8904898.1"/>
    </source>
</evidence>